<dbReference type="AlphaFoldDB" id="A0A9P4L7I1"/>
<reference evidence="2" key="1">
    <citation type="submission" date="2020-01" db="EMBL/GenBank/DDBJ databases">
        <authorList>
            <consortium name="DOE Joint Genome Institute"/>
            <person name="Haridas S."/>
            <person name="Albert R."/>
            <person name="Binder M."/>
            <person name="Bloem J."/>
            <person name="Labutti K."/>
            <person name="Salamov A."/>
            <person name="Andreopoulos B."/>
            <person name="Baker S.E."/>
            <person name="Barry K."/>
            <person name="Bills G."/>
            <person name="Bluhm B.H."/>
            <person name="Cannon C."/>
            <person name="Castanera R."/>
            <person name="Culley D.E."/>
            <person name="Daum C."/>
            <person name="Ezra D."/>
            <person name="Gonzalez J.B."/>
            <person name="Henrissat B."/>
            <person name="Kuo A."/>
            <person name="Liang C."/>
            <person name="Lipzen A."/>
            <person name="Lutzoni F."/>
            <person name="Magnuson J."/>
            <person name="Mondo S."/>
            <person name="Nolan M."/>
            <person name="Ohm R."/>
            <person name="Pangilinan J."/>
            <person name="Park H.-J."/>
            <person name="Ramirez L."/>
            <person name="Alfaro M."/>
            <person name="Sun H."/>
            <person name="Tritt A."/>
            <person name="Yoshinaga Y."/>
            <person name="Zwiers L.-H."/>
            <person name="Turgeon B.G."/>
            <person name="Goodwin S.B."/>
            <person name="Spatafora J.W."/>
            <person name="Crous P.W."/>
            <person name="Grigoriev I.V."/>
        </authorList>
    </citation>
    <scope>NUCLEOTIDE SEQUENCE</scope>
    <source>
        <strain evidence="2">CBS 394.84</strain>
    </source>
</reference>
<keyword evidence="3" id="KW-1185">Reference proteome</keyword>
<accession>A0A9P4L7I1</accession>
<comment type="caution">
    <text evidence="2">The sequence shown here is derived from an EMBL/GenBank/DDBJ whole genome shotgun (WGS) entry which is preliminary data.</text>
</comment>
<protein>
    <submittedName>
        <fullName evidence="2">Uncharacterized protein</fullName>
    </submittedName>
</protein>
<evidence type="ECO:0000313" key="2">
    <source>
        <dbReference type="EMBL" id="KAF1844985.1"/>
    </source>
</evidence>
<evidence type="ECO:0000256" key="1">
    <source>
        <dbReference type="SAM" id="MobiDB-lite"/>
    </source>
</evidence>
<proteinExistence type="predicted"/>
<feature type="region of interest" description="Disordered" evidence="1">
    <location>
        <begin position="154"/>
        <end position="198"/>
    </location>
</feature>
<dbReference type="OrthoDB" id="3745632at2759"/>
<dbReference type="Proteomes" id="UP000800039">
    <property type="component" value="Unassembled WGS sequence"/>
</dbReference>
<organism evidence="2 3">
    <name type="scientific">Cucurbitaria berberidis CBS 394.84</name>
    <dbReference type="NCBI Taxonomy" id="1168544"/>
    <lineage>
        <taxon>Eukaryota</taxon>
        <taxon>Fungi</taxon>
        <taxon>Dikarya</taxon>
        <taxon>Ascomycota</taxon>
        <taxon>Pezizomycotina</taxon>
        <taxon>Dothideomycetes</taxon>
        <taxon>Pleosporomycetidae</taxon>
        <taxon>Pleosporales</taxon>
        <taxon>Pleosporineae</taxon>
        <taxon>Cucurbitariaceae</taxon>
        <taxon>Cucurbitaria</taxon>
    </lineage>
</organism>
<dbReference type="EMBL" id="ML976616">
    <property type="protein sequence ID" value="KAF1844985.1"/>
    <property type="molecule type" value="Genomic_DNA"/>
</dbReference>
<sequence>MSEGLDESNIRVQVRDRFPASQIQAFGSGTVGLVYVTFDRDGKIILADADLYDATFDRMIIDDSDILRIFGNGDKISMDLLHPWPIFRLVPADPIPVSCEDPTFELFKTGRLVRVRGAPPMARYGLSIPNLQTDDPFEEGEVHRSIRQTVEMAAEEARQPRGSYSIGANDRNFPDRTRTSSRSSTQQPRELVSAVPSGRPRVTLKWPKRSNIVPGGPNREEVRTVVDDMFALLPDVATREQYKHYVEFVRKAAAKDPLMKLQFHRELEDFVRRYNIVELHNQYASLTCNGSNTIYQLPQF</sequence>
<name>A0A9P4L7I1_9PLEO</name>
<gene>
    <name evidence="2" type="ORF">K460DRAFT_354846</name>
</gene>
<dbReference type="GeneID" id="63849078"/>
<evidence type="ECO:0000313" key="3">
    <source>
        <dbReference type="Proteomes" id="UP000800039"/>
    </source>
</evidence>
<dbReference type="RefSeq" id="XP_040787548.1">
    <property type="nucleotide sequence ID" value="XM_040931826.1"/>
</dbReference>